<dbReference type="InterPro" id="IPR014362">
    <property type="entry name" value="Glu_DH"/>
</dbReference>
<feature type="binding site" evidence="5">
    <location>
        <position position="161"/>
    </location>
    <ligand>
        <name>NAD(+)</name>
        <dbReference type="ChEBI" id="CHEBI:57540"/>
    </ligand>
</feature>
<dbReference type="PIRSF" id="PIRSF000185">
    <property type="entry name" value="Glu_DH"/>
    <property type="match status" value="1"/>
</dbReference>
<evidence type="ECO:0000256" key="3">
    <source>
        <dbReference type="PIRNR" id="PIRNR000185"/>
    </source>
</evidence>
<dbReference type="Proteomes" id="UP000179183">
    <property type="component" value="Unassembled WGS sequence"/>
</dbReference>
<dbReference type="PANTHER" id="PTHR11606">
    <property type="entry name" value="GLUTAMATE DEHYDROGENASE"/>
    <property type="match status" value="1"/>
</dbReference>
<feature type="domain" description="Glutamate/phenylalanine/leucine/valine/L-tryptophan dehydrogenase C-terminal" evidence="8">
    <location>
        <begin position="153"/>
        <end position="382"/>
    </location>
</feature>
<evidence type="ECO:0000256" key="4">
    <source>
        <dbReference type="PIRSR" id="PIRSR000185-1"/>
    </source>
</evidence>
<gene>
    <name evidence="9" type="ORF">A3D34_02830</name>
</gene>
<name>A0A1G2HV22_9BACT</name>
<dbReference type="SMART" id="SM00839">
    <property type="entry name" value="ELFV_dehydrog"/>
    <property type="match status" value="1"/>
</dbReference>
<dbReference type="Gene3D" id="3.40.50.720">
    <property type="entry name" value="NAD(P)-binding Rossmann-like Domain"/>
    <property type="match status" value="1"/>
</dbReference>
<organism evidence="9 10">
    <name type="scientific">Candidatus Staskawiczbacteria bacterium RIFCSPHIGHO2_02_FULL_33_16</name>
    <dbReference type="NCBI Taxonomy" id="1802204"/>
    <lineage>
        <taxon>Bacteria</taxon>
        <taxon>Candidatus Staskawicziibacteriota</taxon>
    </lineage>
</organism>
<dbReference type="Pfam" id="PF00208">
    <property type="entry name" value="ELFV_dehydrog"/>
    <property type="match status" value="1"/>
</dbReference>
<dbReference type="AlphaFoldDB" id="A0A1G2HV22"/>
<feature type="binding site" evidence="5">
    <location>
        <position position="329"/>
    </location>
    <ligand>
        <name>substrate</name>
    </ligand>
</feature>
<dbReference type="InterPro" id="IPR006095">
    <property type="entry name" value="Glu/Leu/Phe/Val/Trp_DH"/>
</dbReference>
<evidence type="ECO:0000256" key="1">
    <source>
        <dbReference type="ARBA" id="ARBA00006382"/>
    </source>
</evidence>
<feature type="binding site" evidence="5">
    <location>
        <position position="39"/>
    </location>
    <ligand>
        <name>substrate</name>
    </ligand>
</feature>
<comment type="similarity">
    <text evidence="1 3 7">Belongs to the Glu/Leu/Phe/Val dehydrogenases family.</text>
</comment>
<keyword evidence="5" id="KW-0520">NAD</keyword>
<dbReference type="PRINTS" id="PR00082">
    <property type="entry name" value="GLFDHDRGNASE"/>
</dbReference>
<proteinExistence type="inferred from homology"/>
<dbReference type="GO" id="GO:0004352">
    <property type="term" value="F:glutamate dehydrogenase (NAD+) activity"/>
    <property type="evidence" value="ECO:0007669"/>
    <property type="project" value="TreeGrafter"/>
</dbReference>
<dbReference type="InterPro" id="IPR036291">
    <property type="entry name" value="NAD(P)-bd_dom_sf"/>
</dbReference>
<evidence type="ECO:0000256" key="7">
    <source>
        <dbReference type="RuleBase" id="RU004417"/>
    </source>
</evidence>
<evidence type="ECO:0000256" key="6">
    <source>
        <dbReference type="PIRSR" id="PIRSR000185-3"/>
    </source>
</evidence>
<evidence type="ECO:0000313" key="10">
    <source>
        <dbReference type="Proteomes" id="UP000179183"/>
    </source>
</evidence>
<dbReference type="PANTHER" id="PTHR11606:SF13">
    <property type="entry name" value="GLUTAMATE DEHYDROGENASE 1, MITOCHONDRIAL"/>
    <property type="match status" value="1"/>
</dbReference>
<dbReference type="GO" id="GO:0006538">
    <property type="term" value="P:L-glutamate catabolic process"/>
    <property type="evidence" value="ECO:0007669"/>
    <property type="project" value="TreeGrafter"/>
</dbReference>
<dbReference type="Gene3D" id="3.40.50.10860">
    <property type="entry name" value="Leucine Dehydrogenase, chain A, domain 1"/>
    <property type="match status" value="1"/>
</dbReference>
<protein>
    <recommendedName>
        <fullName evidence="3">Glutamate dehydrogenase</fullName>
    </recommendedName>
</protein>
<dbReference type="InterPro" id="IPR046346">
    <property type="entry name" value="Aminoacid_DH-like_N_sf"/>
</dbReference>
<dbReference type="SUPFAM" id="SSF51735">
    <property type="entry name" value="NAD(P)-binding Rossmann-fold domains"/>
    <property type="match status" value="1"/>
</dbReference>
<feature type="active site" description="Proton donor" evidence="4">
    <location>
        <position position="75"/>
    </location>
</feature>
<keyword evidence="2 3" id="KW-0560">Oxidoreductase</keyword>
<dbReference type="GO" id="GO:0000166">
    <property type="term" value="F:nucleotide binding"/>
    <property type="evidence" value="ECO:0007669"/>
    <property type="project" value="UniProtKB-KW"/>
</dbReference>
<comment type="caution">
    <text evidence="9">The sequence shown here is derived from an EMBL/GenBank/DDBJ whole genome shotgun (WGS) entry which is preliminary data.</text>
</comment>
<dbReference type="EMBL" id="MHOQ01000027">
    <property type="protein sequence ID" value="OGZ66382.1"/>
    <property type="molecule type" value="Genomic_DNA"/>
</dbReference>
<sequence>MDNLIKDEFGPELIVKVYDKKIGLEGFLVVDNTKLGLGKGGLRMTPSVTVEEVARLARTMTWKNALAGIPFGGAKSGIVWNGGSDDQKKALIQKFAKEIKLLIPKKYIAGPDVGTGEREMQWFIEATGNWKSATGKPANVCMKVFGKKGEKCGIPHEFGSTGWGVVCATKTIIDILGMDIKNSTIAIHGFGNVGSFAFTYLTDMGAKVVLIADKDGAIYAKEGFDASLVKNIIKEKKPLSSYNKNSLRHGSGQAQKIKSEDFWKLPVDILIPASVTDVINESNKKDIKAKVIVEAGNIPMQESIENELFKKGIIIVPDFVANAGGVISSYAEYRGYNPKKMFETVKEKIIKTTTMVMKESLKKNINPRKIAMELAKKRVVKGV</sequence>
<evidence type="ECO:0000256" key="5">
    <source>
        <dbReference type="PIRSR" id="PIRSR000185-2"/>
    </source>
</evidence>
<evidence type="ECO:0000256" key="2">
    <source>
        <dbReference type="ARBA" id="ARBA00023002"/>
    </source>
</evidence>
<feature type="site" description="Important for catalysis" evidence="6">
    <location>
        <position position="112"/>
    </location>
</feature>
<dbReference type="Pfam" id="PF02812">
    <property type="entry name" value="ELFV_dehydrog_N"/>
    <property type="match status" value="1"/>
</dbReference>
<dbReference type="InterPro" id="IPR006097">
    <property type="entry name" value="Glu/Leu/Phe/Val/Trp_DH_dimer"/>
</dbReference>
<reference evidence="9 10" key="1">
    <citation type="journal article" date="2016" name="Nat. Commun.">
        <title>Thousands of microbial genomes shed light on interconnected biogeochemical processes in an aquifer system.</title>
        <authorList>
            <person name="Anantharaman K."/>
            <person name="Brown C.T."/>
            <person name="Hug L.A."/>
            <person name="Sharon I."/>
            <person name="Castelle C.J."/>
            <person name="Probst A.J."/>
            <person name="Thomas B.C."/>
            <person name="Singh A."/>
            <person name="Wilkins M.J."/>
            <person name="Karaoz U."/>
            <person name="Brodie E.L."/>
            <person name="Williams K.H."/>
            <person name="Hubbard S.S."/>
            <person name="Banfield J.F."/>
        </authorList>
    </citation>
    <scope>NUCLEOTIDE SEQUENCE [LARGE SCALE GENOMIC DNA]</scope>
</reference>
<dbReference type="InterPro" id="IPR006096">
    <property type="entry name" value="Glu/Leu/Phe/Val/Trp_DH_C"/>
</dbReference>
<evidence type="ECO:0000259" key="8">
    <source>
        <dbReference type="SMART" id="SM00839"/>
    </source>
</evidence>
<evidence type="ECO:0000313" key="9">
    <source>
        <dbReference type="EMBL" id="OGZ66382.1"/>
    </source>
</evidence>
<feature type="binding site" evidence="5">
    <location>
        <position position="63"/>
    </location>
    <ligand>
        <name>substrate</name>
    </ligand>
</feature>
<accession>A0A1G2HV22</accession>
<keyword evidence="5" id="KW-0547">Nucleotide-binding</keyword>
<dbReference type="SUPFAM" id="SSF53223">
    <property type="entry name" value="Aminoacid dehydrogenase-like, N-terminal domain"/>
    <property type="match status" value="1"/>
</dbReference>
<feature type="binding site" evidence="5">
    <location>
        <position position="192"/>
    </location>
    <ligand>
        <name>NAD(+)</name>
        <dbReference type="ChEBI" id="CHEBI:57540"/>
    </ligand>
</feature>